<dbReference type="InParanoid" id="A0A2J7PQY5"/>
<dbReference type="GO" id="GO:0005615">
    <property type="term" value="C:extracellular space"/>
    <property type="evidence" value="ECO:0007669"/>
    <property type="project" value="TreeGrafter"/>
</dbReference>
<evidence type="ECO:0000256" key="1">
    <source>
        <dbReference type="ARBA" id="ARBA00022614"/>
    </source>
</evidence>
<evidence type="ECO:0000256" key="2">
    <source>
        <dbReference type="ARBA" id="ARBA00022737"/>
    </source>
</evidence>
<dbReference type="Gene3D" id="3.80.10.10">
    <property type="entry name" value="Ribonuclease Inhibitor"/>
    <property type="match status" value="3"/>
</dbReference>
<organism evidence="5 6">
    <name type="scientific">Cryptotermes secundus</name>
    <dbReference type="NCBI Taxonomy" id="105785"/>
    <lineage>
        <taxon>Eukaryota</taxon>
        <taxon>Metazoa</taxon>
        <taxon>Ecdysozoa</taxon>
        <taxon>Arthropoda</taxon>
        <taxon>Hexapoda</taxon>
        <taxon>Insecta</taxon>
        <taxon>Pterygota</taxon>
        <taxon>Neoptera</taxon>
        <taxon>Polyneoptera</taxon>
        <taxon>Dictyoptera</taxon>
        <taxon>Blattodea</taxon>
        <taxon>Blattoidea</taxon>
        <taxon>Termitoidae</taxon>
        <taxon>Kalotermitidae</taxon>
        <taxon>Cryptotermitinae</taxon>
        <taxon>Cryptotermes</taxon>
    </lineage>
</organism>
<dbReference type="Pfam" id="PF13855">
    <property type="entry name" value="LRR_8"/>
    <property type="match status" value="3"/>
</dbReference>
<dbReference type="SMART" id="SM00365">
    <property type="entry name" value="LRR_SD22"/>
    <property type="match status" value="5"/>
</dbReference>
<protein>
    <recommendedName>
        <fullName evidence="7">LRRNT domain-containing protein</fullName>
    </recommendedName>
</protein>
<reference evidence="5 6" key="1">
    <citation type="submission" date="2017-12" db="EMBL/GenBank/DDBJ databases">
        <title>Hemimetabolous genomes reveal molecular basis of termite eusociality.</title>
        <authorList>
            <person name="Harrison M.C."/>
            <person name="Jongepier E."/>
            <person name="Robertson H.M."/>
            <person name="Arning N."/>
            <person name="Bitard-Feildel T."/>
            <person name="Chao H."/>
            <person name="Childers C.P."/>
            <person name="Dinh H."/>
            <person name="Doddapaneni H."/>
            <person name="Dugan S."/>
            <person name="Gowin J."/>
            <person name="Greiner C."/>
            <person name="Han Y."/>
            <person name="Hu H."/>
            <person name="Hughes D.S.T."/>
            <person name="Huylmans A.-K."/>
            <person name="Kemena C."/>
            <person name="Kremer L.P.M."/>
            <person name="Lee S.L."/>
            <person name="Lopez-Ezquerra A."/>
            <person name="Mallet L."/>
            <person name="Monroy-Kuhn J.M."/>
            <person name="Moser A."/>
            <person name="Murali S.C."/>
            <person name="Muzny D.M."/>
            <person name="Otani S."/>
            <person name="Piulachs M.-D."/>
            <person name="Poelchau M."/>
            <person name="Qu J."/>
            <person name="Schaub F."/>
            <person name="Wada-Katsumata A."/>
            <person name="Worley K.C."/>
            <person name="Xie Q."/>
            <person name="Ylla G."/>
            <person name="Poulsen M."/>
            <person name="Gibbs R.A."/>
            <person name="Schal C."/>
            <person name="Richards S."/>
            <person name="Belles X."/>
            <person name="Korb J."/>
            <person name="Bornberg-Bauer E."/>
        </authorList>
    </citation>
    <scope>NUCLEOTIDE SEQUENCE [LARGE SCALE GENOMIC DNA]</scope>
    <source>
        <tissue evidence="5">Whole body</tissue>
    </source>
</reference>
<dbReference type="Proteomes" id="UP000235965">
    <property type="component" value="Unassembled WGS sequence"/>
</dbReference>
<dbReference type="InterPro" id="IPR003591">
    <property type="entry name" value="Leu-rich_rpt_typical-subtyp"/>
</dbReference>
<proteinExistence type="predicted"/>
<dbReference type="SUPFAM" id="SSF52058">
    <property type="entry name" value="L domain-like"/>
    <property type="match status" value="1"/>
</dbReference>
<dbReference type="PANTHER" id="PTHR45712">
    <property type="entry name" value="AGAP008170-PA"/>
    <property type="match status" value="1"/>
</dbReference>
<dbReference type="AlphaFoldDB" id="A0A2J7PQY5"/>
<feature type="transmembrane region" description="Helical" evidence="3">
    <location>
        <begin position="393"/>
        <end position="418"/>
    </location>
</feature>
<dbReference type="InterPro" id="IPR001611">
    <property type="entry name" value="Leu-rich_rpt"/>
</dbReference>
<dbReference type="EMBL" id="NEVH01022635">
    <property type="protein sequence ID" value="PNF18745.1"/>
    <property type="molecule type" value="Genomic_DNA"/>
</dbReference>
<keyword evidence="3" id="KW-1133">Transmembrane helix</keyword>
<sequence length="613" mass="70254">MDSGRFLVIGTMFVTVVAASDTPCPQVCTCPSRYRTDCCNSSLTRIPKDLLSDVKFLNASGNNFRSLENGVFSVHRIKILDLSNNMISTIEKEALTELEDLIYLYLGKNEIVSLEEDVFRMNNRLEFLKLDNNNLDFPVSRSFLNIPSLRSLDMSSCNIRSLPENTFVRVPNLEELRLSYNLLQTLDPGLFLPLKSLRSLYLTDNLLRTLRGDLFITLKELLVVDLSNNKLQTLDSRAFMFLENVELLELSGNQLKILEVGVFTPLVSLKRLHLHKNLLNKLNGGQFSELNNLEVLDLSGNRLDNAQLHTVCHLSNLTYLKVSENHLTCNCELWEFRKWGMKKGVRILSACEELDFEFSDNKFESFKFNKSCNKTFCDAEYVTEFPVNMLSRIYVYVVIVAALLLFLIVCGITTYVVFRHRKEFCKRRNIQVCVTHQNTATSLSGRHHEHTARLQLQQELQKELRRQHHDTFLKNRVQRGRSASLKTLHVAEHQNVRHSYHECRLPSVADDEREFSNADTLPANSRTSVFLAREATRPIKQERLKTSKNHSVSEPKIKDCLKNSTVNETNSHKDLNPQSVSSLECQTTTEAPKFESVYDVSSSESETVTVDKL</sequence>
<keyword evidence="2" id="KW-0677">Repeat</keyword>
<name>A0A2J7PQY5_9NEOP</name>
<evidence type="ECO:0008006" key="7">
    <source>
        <dbReference type="Google" id="ProtNLM"/>
    </source>
</evidence>
<dbReference type="PROSITE" id="PS51450">
    <property type="entry name" value="LRR"/>
    <property type="match status" value="3"/>
</dbReference>
<keyword evidence="3" id="KW-0472">Membrane</keyword>
<dbReference type="OrthoDB" id="2013775at2759"/>
<comment type="caution">
    <text evidence="5">The sequence shown here is derived from an EMBL/GenBank/DDBJ whole genome shotgun (WGS) entry which is preliminary data.</text>
</comment>
<evidence type="ECO:0000256" key="4">
    <source>
        <dbReference type="SAM" id="SignalP"/>
    </source>
</evidence>
<dbReference type="InterPro" id="IPR032675">
    <property type="entry name" value="LRR_dom_sf"/>
</dbReference>
<feature type="chain" id="PRO_5014377773" description="LRRNT domain-containing protein" evidence="4">
    <location>
        <begin position="20"/>
        <end position="613"/>
    </location>
</feature>
<keyword evidence="3" id="KW-0812">Transmembrane</keyword>
<evidence type="ECO:0000313" key="5">
    <source>
        <dbReference type="EMBL" id="PNF18745.1"/>
    </source>
</evidence>
<dbReference type="STRING" id="105785.A0A2J7PQY5"/>
<dbReference type="SMART" id="SM00369">
    <property type="entry name" value="LRR_TYP"/>
    <property type="match status" value="10"/>
</dbReference>
<keyword evidence="6" id="KW-1185">Reference proteome</keyword>
<feature type="signal peptide" evidence="4">
    <location>
        <begin position="1"/>
        <end position="19"/>
    </location>
</feature>
<dbReference type="PANTHER" id="PTHR45712:SF22">
    <property type="entry name" value="INSULIN-LIKE GROWTH FACTOR-BINDING PROTEIN COMPLEX ACID LABILE SUBUNIT"/>
    <property type="match status" value="1"/>
</dbReference>
<keyword evidence="4" id="KW-0732">Signal</keyword>
<evidence type="ECO:0000256" key="3">
    <source>
        <dbReference type="SAM" id="Phobius"/>
    </source>
</evidence>
<keyword evidence="1" id="KW-0433">Leucine-rich repeat</keyword>
<gene>
    <name evidence="5" type="ORF">B7P43_G05014</name>
</gene>
<dbReference type="InterPro" id="IPR050333">
    <property type="entry name" value="SLRP"/>
</dbReference>
<evidence type="ECO:0000313" key="6">
    <source>
        <dbReference type="Proteomes" id="UP000235965"/>
    </source>
</evidence>
<accession>A0A2J7PQY5</accession>
<dbReference type="PRINTS" id="PR00019">
    <property type="entry name" value="LEURICHRPT"/>
</dbReference>